<feature type="signal peptide" evidence="1">
    <location>
        <begin position="1"/>
        <end position="25"/>
    </location>
</feature>
<comment type="caution">
    <text evidence="2">The sequence shown here is derived from an EMBL/GenBank/DDBJ whole genome shotgun (WGS) entry which is preliminary data.</text>
</comment>
<dbReference type="AlphaFoldDB" id="A0A0G0Q3Z5"/>
<keyword evidence="1" id="KW-0732">Signal</keyword>
<accession>A0A0G0Q3Z5</accession>
<reference evidence="2 3" key="1">
    <citation type="journal article" date="2015" name="Nature">
        <title>rRNA introns, odd ribosomes, and small enigmatic genomes across a large radiation of phyla.</title>
        <authorList>
            <person name="Brown C.T."/>
            <person name="Hug L.A."/>
            <person name="Thomas B.C."/>
            <person name="Sharon I."/>
            <person name="Castelle C.J."/>
            <person name="Singh A."/>
            <person name="Wilkins M.J."/>
            <person name="Williams K.H."/>
            <person name="Banfield J.F."/>
        </authorList>
    </citation>
    <scope>NUCLEOTIDE SEQUENCE [LARGE SCALE GENOMIC DNA]</scope>
</reference>
<evidence type="ECO:0000313" key="3">
    <source>
        <dbReference type="Proteomes" id="UP000033935"/>
    </source>
</evidence>
<proteinExistence type="predicted"/>
<sequence>MKRNLFTVFVMFSFGLLITSTTAFAVDPPCTSYAGMVDLDKDGYCVFVGAATAASTGFTGEVDCDDTHKSVNPGAREVLGNTTDEDCDGVARVLPMKDSEFALFVKNEYGGNKTLDHTLFLVEFDACTAGAAAIPRTCSVDLVLGKFVPVEGYLFVDAFVNGTEIYRNHGEASDGREVVSKAQYSHYRPCVKTSRPSLTRKTVTVIATTQANLAVGGEATLRQVGDMILQGQINGINAANAGRDSAVNLLGGRVNGLNTDLDQEVADRKDADTAERVDRQNADTLLNGRVTVNESRSVLVEGGASGMVIGRRSLQQVDQSGNPNGEMVRNTALSAGGFGLRIGLETSSGEVAAFGNVGFGADGEGSGADTAYQIGLEALAGSSTTLIGGFATFQSTTDHANSVDASVLDNGVLVGLSLNRDFMPGSGRITGYGRLGVGYSWYATKGMNESGVIIVPGGGVTGLLQLGVNFGAGASN</sequence>
<evidence type="ECO:0000313" key="2">
    <source>
        <dbReference type="EMBL" id="KKR05120.1"/>
    </source>
</evidence>
<feature type="chain" id="PRO_5002534053" evidence="1">
    <location>
        <begin position="26"/>
        <end position="476"/>
    </location>
</feature>
<name>A0A0G0Q3Z5_9BACT</name>
<dbReference type="InterPro" id="IPR021655">
    <property type="entry name" value="Put_metal-bd"/>
</dbReference>
<protein>
    <submittedName>
        <fullName evidence="2">Uncharacterized protein</fullName>
    </submittedName>
</protein>
<dbReference type="Proteomes" id="UP000033935">
    <property type="component" value="Unassembled WGS sequence"/>
</dbReference>
<organism evidence="2 3">
    <name type="scientific">Candidatus Uhrbacteria bacterium GW2011_GWF2_39_13</name>
    <dbReference type="NCBI Taxonomy" id="1618995"/>
    <lineage>
        <taxon>Bacteria</taxon>
        <taxon>Candidatus Uhriibacteriota</taxon>
    </lineage>
</organism>
<dbReference type="Pfam" id="PF11617">
    <property type="entry name" value="Cu-binding_MopE"/>
    <property type="match status" value="1"/>
</dbReference>
<gene>
    <name evidence="2" type="ORF">UT30_C0001G0079</name>
</gene>
<evidence type="ECO:0000256" key="1">
    <source>
        <dbReference type="SAM" id="SignalP"/>
    </source>
</evidence>
<dbReference type="EMBL" id="LBWG01000001">
    <property type="protein sequence ID" value="KKR05120.1"/>
    <property type="molecule type" value="Genomic_DNA"/>
</dbReference>